<evidence type="ECO:0000259" key="2">
    <source>
        <dbReference type="PROSITE" id="PS51710"/>
    </source>
</evidence>
<dbReference type="STRING" id="425265.A8PYT4"/>
<dbReference type="OrthoDB" id="347018at2759"/>
<dbReference type="GO" id="GO:0005525">
    <property type="term" value="F:GTP binding"/>
    <property type="evidence" value="ECO:0007669"/>
    <property type="project" value="InterPro"/>
</dbReference>
<dbReference type="GeneID" id="5855845"/>
<dbReference type="CDD" id="cd01898">
    <property type="entry name" value="Obg"/>
    <property type="match status" value="1"/>
</dbReference>
<dbReference type="KEGG" id="mgl:MGL_1721"/>
<dbReference type="VEuPathDB" id="FungiDB:MGL_1721"/>
<dbReference type="InterPro" id="IPR045086">
    <property type="entry name" value="OBG_GTPase"/>
</dbReference>
<dbReference type="EMBL" id="AAYY01000004">
    <property type="protein sequence ID" value="EDP44324.1"/>
    <property type="molecule type" value="Genomic_DNA"/>
</dbReference>
<keyword evidence="4" id="KW-1185">Reference proteome</keyword>
<dbReference type="GO" id="GO:0005739">
    <property type="term" value="C:mitochondrion"/>
    <property type="evidence" value="ECO:0007669"/>
    <property type="project" value="TreeGrafter"/>
</dbReference>
<dbReference type="InterPro" id="IPR027417">
    <property type="entry name" value="P-loop_NTPase"/>
</dbReference>
<dbReference type="PANTHER" id="PTHR11702:SF31">
    <property type="entry name" value="MITOCHONDRIAL RIBOSOME-ASSOCIATED GTPASE 2"/>
    <property type="match status" value="1"/>
</dbReference>
<evidence type="ECO:0000256" key="1">
    <source>
        <dbReference type="ARBA" id="ARBA00022741"/>
    </source>
</evidence>
<dbReference type="PRINTS" id="PR00326">
    <property type="entry name" value="GTP1OBG"/>
</dbReference>
<gene>
    <name evidence="3" type="ORF">MGL_1721</name>
</gene>
<dbReference type="Proteomes" id="UP000008837">
    <property type="component" value="Unassembled WGS sequence"/>
</dbReference>
<dbReference type="SUPFAM" id="SSF52540">
    <property type="entry name" value="P-loop containing nucleoside triphosphate hydrolases"/>
    <property type="match status" value="1"/>
</dbReference>
<reference evidence="3 4" key="1">
    <citation type="journal article" date="2007" name="Proc. Natl. Acad. Sci. U.S.A.">
        <title>Dandruff-associated Malassezia genomes reveal convergent and divergent virulence traits shared with plant and human fungal pathogens.</title>
        <authorList>
            <person name="Xu J."/>
            <person name="Saunders C.W."/>
            <person name="Hu P."/>
            <person name="Grant R.A."/>
            <person name="Boekhout T."/>
            <person name="Kuramae E.E."/>
            <person name="Kronstad J.W."/>
            <person name="Deangelis Y.M."/>
            <person name="Reeder N.L."/>
            <person name="Johnstone K.R."/>
            <person name="Leland M."/>
            <person name="Fieno A.M."/>
            <person name="Begley W.M."/>
            <person name="Sun Y."/>
            <person name="Lacey M.P."/>
            <person name="Chaudhary T."/>
            <person name="Keough T."/>
            <person name="Chu L."/>
            <person name="Sears R."/>
            <person name="Yuan B."/>
            <person name="Dawson T.L.Jr."/>
        </authorList>
    </citation>
    <scope>NUCLEOTIDE SEQUENCE [LARGE SCALE GENOMIC DNA]</scope>
    <source>
        <strain evidence="4">ATCC MYA-4612 / CBS 7966</strain>
    </source>
</reference>
<sequence>MPGESLLLSLEYKQPSDIGLVGLPNAGKSTLLRCLSRAEAEVGSYSFTTLRPNLGVVRFGADGKIISDEQHQHQHQNHETMRLTIADLPGLVRDASKNRGLGHDFLRHIERCRSLVYIVDFGPSNPRPSSDVVLLNRELETYRPGLTDRVTMVVANKADLLGGDHDTYSDVDAREKLTRLRQDVAMIFEPRTVPVIPLSAKYRLNIDHVAKRLQSCTL</sequence>
<comment type="caution">
    <text evidence="3">The sequence shown here is derived from an EMBL/GenBank/DDBJ whole genome shotgun (WGS) entry which is preliminary data.</text>
</comment>
<dbReference type="InParanoid" id="A8PYT4"/>
<feature type="domain" description="OBG-type G" evidence="2">
    <location>
        <begin position="16"/>
        <end position="218"/>
    </location>
</feature>
<dbReference type="RefSeq" id="XP_001731538.1">
    <property type="nucleotide sequence ID" value="XM_001731486.1"/>
</dbReference>
<dbReference type="InterPro" id="IPR031167">
    <property type="entry name" value="G_OBG"/>
</dbReference>
<organism evidence="3 4">
    <name type="scientific">Malassezia globosa (strain ATCC MYA-4612 / CBS 7966)</name>
    <name type="common">Dandruff-associated fungus</name>
    <dbReference type="NCBI Taxonomy" id="425265"/>
    <lineage>
        <taxon>Eukaryota</taxon>
        <taxon>Fungi</taxon>
        <taxon>Dikarya</taxon>
        <taxon>Basidiomycota</taxon>
        <taxon>Ustilaginomycotina</taxon>
        <taxon>Malasseziomycetes</taxon>
        <taxon>Malasseziales</taxon>
        <taxon>Malasseziaceae</taxon>
        <taxon>Malassezia</taxon>
    </lineage>
</organism>
<dbReference type="PANTHER" id="PTHR11702">
    <property type="entry name" value="DEVELOPMENTALLY REGULATED GTP-BINDING PROTEIN-RELATED"/>
    <property type="match status" value="1"/>
</dbReference>
<evidence type="ECO:0000313" key="3">
    <source>
        <dbReference type="EMBL" id="EDP44324.1"/>
    </source>
</evidence>
<name>A8PYT4_MALGO</name>
<proteinExistence type="predicted"/>
<dbReference type="GO" id="GO:0003924">
    <property type="term" value="F:GTPase activity"/>
    <property type="evidence" value="ECO:0007669"/>
    <property type="project" value="InterPro"/>
</dbReference>
<dbReference type="Pfam" id="PF01926">
    <property type="entry name" value="MMR_HSR1"/>
    <property type="match status" value="1"/>
</dbReference>
<accession>A8PYT4</accession>
<evidence type="ECO:0000313" key="4">
    <source>
        <dbReference type="Proteomes" id="UP000008837"/>
    </source>
</evidence>
<dbReference type="PROSITE" id="PS51710">
    <property type="entry name" value="G_OBG"/>
    <property type="match status" value="1"/>
</dbReference>
<dbReference type="Gene3D" id="3.40.50.300">
    <property type="entry name" value="P-loop containing nucleotide triphosphate hydrolases"/>
    <property type="match status" value="1"/>
</dbReference>
<protein>
    <recommendedName>
        <fullName evidence="2">OBG-type G domain-containing protein</fullName>
    </recommendedName>
</protein>
<dbReference type="InterPro" id="IPR006073">
    <property type="entry name" value="GTP-bd"/>
</dbReference>
<dbReference type="AlphaFoldDB" id="A8PYT4"/>
<keyword evidence="1" id="KW-0547">Nucleotide-binding</keyword>